<sequence length="65" mass="6075">MRARQIALLDVGVGGSGAPKGADQASMAARASAAKGAPAAASGSAAARSSTCGAGKSAIRCSRSV</sequence>
<organism evidence="1 2">
    <name type="scientific">Actinomyces ruminis</name>
    <dbReference type="NCBI Taxonomy" id="1937003"/>
    <lineage>
        <taxon>Bacteria</taxon>
        <taxon>Bacillati</taxon>
        <taxon>Actinomycetota</taxon>
        <taxon>Actinomycetes</taxon>
        <taxon>Actinomycetales</taxon>
        <taxon>Actinomycetaceae</taxon>
        <taxon>Actinomyces</taxon>
    </lineage>
</organism>
<proteinExistence type="predicted"/>
<dbReference type="Proteomes" id="UP000194577">
    <property type="component" value="Unassembled WGS sequence"/>
</dbReference>
<evidence type="ECO:0000313" key="2">
    <source>
        <dbReference type="Proteomes" id="UP000194577"/>
    </source>
</evidence>
<reference evidence="1 2" key="1">
    <citation type="submission" date="2017-10" db="EMBL/GenBank/DDBJ databases">
        <title>Draft genome sequence of cellulolytic Actinomyces sp CtC72 isolated from cattle rumen fluid.</title>
        <authorList>
            <person name="Joshi A.J."/>
            <person name="Vasudevan G."/>
            <person name="Lanjekar V.B."/>
            <person name="Hivarkar S."/>
            <person name="Engineer A."/>
            <person name="Pore S.D."/>
            <person name="Dhakephalkar P.K."/>
            <person name="Dagar S."/>
        </authorList>
    </citation>
    <scope>NUCLEOTIDE SEQUENCE [LARGE SCALE GENOMIC DNA]</scope>
    <source>
        <strain evidence="2">CtC72</strain>
    </source>
</reference>
<name>A0ABX4MEG8_9ACTO</name>
<protein>
    <submittedName>
        <fullName evidence="1">Uncharacterized protein</fullName>
    </submittedName>
</protein>
<comment type="caution">
    <text evidence="1">The sequence shown here is derived from an EMBL/GenBank/DDBJ whole genome shotgun (WGS) entry which is preliminary data.</text>
</comment>
<evidence type="ECO:0000313" key="1">
    <source>
        <dbReference type="EMBL" id="PHP53553.1"/>
    </source>
</evidence>
<accession>A0ABX4MEG8</accession>
<gene>
    <name evidence="1" type="ORF">BW737_001820</name>
</gene>
<dbReference type="EMBL" id="MTPX02000013">
    <property type="protein sequence ID" value="PHP53553.1"/>
    <property type="molecule type" value="Genomic_DNA"/>
</dbReference>
<keyword evidence="2" id="KW-1185">Reference proteome</keyword>